<name>A0AAD7J733_9AGAR</name>
<evidence type="ECO:0000256" key="1">
    <source>
        <dbReference type="SAM" id="MobiDB-lite"/>
    </source>
</evidence>
<gene>
    <name evidence="2" type="ORF">DFH07DRAFT_772619</name>
</gene>
<protein>
    <submittedName>
        <fullName evidence="2">Uncharacterized protein</fullName>
    </submittedName>
</protein>
<dbReference type="Proteomes" id="UP001215280">
    <property type="component" value="Unassembled WGS sequence"/>
</dbReference>
<keyword evidence="3" id="KW-1185">Reference proteome</keyword>
<evidence type="ECO:0000313" key="3">
    <source>
        <dbReference type="Proteomes" id="UP001215280"/>
    </source>
</evidence>
<reference evidence="2" key="1">
    <citation type="submission" date="2023-03" db="EMBL/GenBank/DDBJ databases">
        <title>Massive genome expansion in bonnet fungi (Mycena s.s.) driven by repeated elements and novel gene families across ecological guilds.</title>
        <authorList>
            <consortium name="Lawrence Berkeley National Laboratory"/>
            <person name="Harder C.B."/>
            <person name="Miyauchi S."/>
            <person name="Viragh M."/>
            <person name="Kuo A."/>
            <person name="Thoen E."/>
            <person name="Andreopoulos B."/>
            <person name="Lu D."/>
            <person name="Skrede I."/>
            <person name="Drula E."/>
            <person name="Henrissat B."/>
            <person name="Morin E."/>
            <person name="Kohler A."/>
            <person name="Barry K."/>
            <person name="LaButti K."/>
            <person name="Morin E."/>
            <person name="Salamov A."/>
            <person name="Lipzen A."/>
            <person name="Mereny Z."/>
            <person name="Hegedus B."/>
            <person name="Baldrian P."/>
            <person name="Stursova M."/>
            <person name="Weitz H."/>
            <person name="Taylor A."/>
            <person name="Grigoriev I.V."/>
            <person name="Nagy L.G."/>
            <person name="Martin F."/>
            <person name="Kauserud H."/>
        </authorList>
    </citation>
    <scope>NUCLEOTIDE SEQUENCE</scope>
    <source>
        <strain evidence="2">CBHHK188m</strain>
    </source>
</reference>
<proteinExistence type="predicted"/>
<comment type="caution">
    <text evidence="2">The sequence shown here is derived from an EMBL/GenBank/DDBJ whole genome shotgun (WGS) entry which is preliminary data.</text>
</comment>
<sequence length="515" mass="56943">MYSFSALTAKLIVGAICDLNVRVWHPALLFHHFFASNFKLRHTRTSGAEIRHTWALPTNLEPRNQDIKGHEFIGLRDLDKSTLASQLLAEPVGVFGTTVLKDPFARRQPTINNILRSDTSAGTGHVNGSTGVPRAFDQFLLSPNYKADSGPARQYLNVEGSSICLAFLCRKKNLFQHYIASLAASRLYYIALGTWPPKGFGPDCDRPRDIFPGGSGLSSKSGWCAIGNGFHIRRDGKAFKSRIIGDMEALPILLDTARRWNDSLQESLEISNFSLRTSSFCFRCVAPGAGEPFSRSELRLIHSYPVARSPSAENARQHNLVLKTGGAFRPVAERPPNGPPSPIPSYTSPGRATGCLGITSRWYPDPYDEGYHPATLHQRYGVAGLEPVMFMPTGQDRGPVILSAEGSYYYSYLGMNVQPKKNDAGLTVPHLFSLDLTTSSKEETFTKELRRASKLQVFEFRSVPAVNVDSRHQRASLRILVEYLEETDIHVAKPRLGAGAFLATRLFVKSSNGIE</sequence>
<organism evidence="2 3">
    <name type="scientific">Mycena maculata</name>
    <dbReference type="NCBI Taxonomy" id="230809"/>
    <lineage>
        <taxon>Eukaryota</taxon>
        <taxon>Fungi</taxon>
        <taxon>Dikarya</taxon>
        <taxon>Basidiomycota</taxon>
        <taxon>Agaricomycotina</taxon>
        <taxon>Agaricomycetes</taxon>
        <taxon>Agaricomycetidae</taxon>
        <taxon>Agaricales</taxon>
        <taxon>Marasmiineae</taxon>
        <taxon>Mycenaceae</taxon>
        <taxon>Mycena</taxon>
    </lineage>
</organism>
<accession>A0AAD7J733</accession>
<dbReference type="EMBL" id="JARJLG010000056">
    <property type="protein sequence ID" value="KAJ7758155.1"/>
    <property type="molecule type" value="Genomic_DNA"/>
</dbReference>
<evidence type="ECO:0000313" key="2">
    <source>
        <dbReference type="EMBL" id="KAJ7758155.1"/>
    </source>
</evidence>
<feature type="region of interest" description="Disordered" evidence="1">
    <location>
        <begin position="328"/>
        <end position="350"/>
    </location>
</feature>
<dbReference type="AlphaFoldDB" id="A0AAD7J733"/>